<dbReference type="InterPro" id="IPR036638">
    <property type="entry name" value="HLH_DNA-bd_sf"/>
</dbReference>
<dbReference type="InterPro" id="IPR012682">
    <property type="entry name" value="Tscrpt_reg_Myc_N"/>
</dbReference>
<protein>
    <submittedName>
        <fullName evidence="5">Transcriptional regulator Myc-A-like</fullName>
    </submittedName>
</protein>
<keyword evidence="4" id="KW-1185">Reference proteome</keyword>
<evidence type="ECO:0000256" key="2">
    <source>
        <dbReference type="SAM" id="MobiDB-lite"/>
    </source>
</evidence>
<gene>
    <name evidence="5" type="primary">LOC116288923</name>
</gene>
<dbReference type="Proteomes" id="UP000515163">
    <property type="component" value="Unplaced"/>
</dbReference>
<organism evidence="4 5">
    <name type="scientific">Actinia tenebrosa</name>
    <name type="common">Australian red waratah sea anemone</name>
    <dbReference type="NCBI Taxonomy" id="6105"/>
    <lineage>
        <taxon>Eukaryota</taxon>
        <taxon>Metazoa</taxon>
        <taxon>Cnidaria</taxon>
        <taxon>Anthozoa</taxon>
        <taxon>Hexacorallia</taxon>
        <taxon>Actiniaria</taxon>
        <taxon>Actiniidae</taxon>
        <taxon>Actinia</taxon>
    </lineage>
</organism>
<feature type="domain" description="BHLH" evidence="3">
    <location>
        <begin position="247"/>
        <end position="299"/>
    </location>
</feature>
<dbReference type="AlphaFoldDB" id="A0A6P8H823"/>
<dbReference type="FunCoup" id="A0A6P8H823">
    <property type="interactions" value="2576"/>
</dbReference>
<feature type="region of interest" description="Disordered" evidence="2">
    <location>
        <begin position="168"/>
        <end position="263"/>
    </location>
</feature>
<dbReference type="InterPro" id="IPR002418">
    <property type="entry name" value="Tscrpt_reg_Myc"/>
</dbReference>
<dbReference type="Gene3D" id="4.10.280.10">
    <property type="entry name" value="Helix-loop-helix DNA-binding domain"/>
    <property type="match status" value="1"/>
</dbReference>
<dbReference type="PANTHER" id="PTHR45851">
    <property type="entry name" value="MYC PROTO-ONCOGENE"/>
    <property type="match status" value="1"/>
</dbReference>
<dbReference type="InParanoid" id="A0A6P8H823"/>
<evidence type="ECO:0000313" key="4">
    <source>
        <dbReference type="Proteomes" id="UP000515163"/>
    </source>
</evidence>
<evidence type="ECO:0000259" key="3">
    <source>
        <dbReference type="PROSITE" id="PS50888"/>
    </source>
</evidence>
<keyword evidence="1" id="KW-0238">DNA-binding</keyword>
<dbReference type="PRINTS" id="PR00044">
    <property type="entry name" value="LEUZIPPRMYC"/>
</dbReference>
<dbReference type="RefSeq" id="XP_031551646.1">
    <property type="nucleotide sequence ID" value="XM_031695786.1"/>
</dbReference>
<dbReference type="PIRSF" id="PIRSF001705">
    <property type="entry name" value="Myc_protein"/>
    <property type="match status" value="1"/>
</dbReference>
<dbReference type="CDD" id="cd11400">
    <property type="entry name" value="bHLHzip_Myc"/>
    <property type="match status" value="1"/>
</dbReference>
<dbReference type="KEGG" id="aten:116288923"/>
<dbReference type="InterPro" id="IPR011598">
    <property type="entry name" value="bHLH_dom"/>
</dbReference>
<dbReference type="Pfam" id="PF00010">
    <property type="entry name" value="HLH"/>
    <property type="match status" value="1"/>
</dbReference>
<dbReference type="GeneID" id="116288923"/>
<dbReference type="FunFam" id="4.10.280.10:FF:000019">
    <property type="entry name" value="Myc proto-oncogene protein"/>
    <property type="match status" value="1"/>
</dbReference>
<feature type="compositionally biased region" description="Basic and acidic residues" evidence="2">
    <location>
        <begin position="310"/>
        <end position="321"/>
    </location>
</feature>
<evidence type="ECO:0000256" key="1">
    <source>
        <dbReference type="ARBA" id="ARBA00023125"/>
    </source>
</evidence>
<evidence type="ECO:0000313" key="5">
    <source>
        <dbReference type="RefSeq" id="XP_031551646.1"/>
    </source>
</evidence>
<sequence>MAVCVEYNRPFGLENEQDVPFFFHTEKDDGNDSENYSSTVPTMDIWKKFELLPTPPRSPSRTTCPSPIHINSSSVADTLQIVSQILDDDESPPVVQSDKNPLTNSANLKSKLIQDCMWNSLAYESLDLCKALSCPDDLYDTPCSTPPPVEYVSSDCVDPTTVFPYPMNDTQSICSSHSSDSEEEDEEIDVVTIEKPKRKLSLSSTEEPPLKRLKPVAARAKSHSTHTKFREVKKQSSSGSDEEDSESKRATHNVLERKRRNDLKTSFHQLRAEVPEIESNERSPKVVILKKAKDYVEQLKMDEARLRKELEKENKRNKELLNKLSSLTHQKI</sequence>
<dbReference type="Pfam" id="PF01056">
    <property type="entry name" value="Myc_N"/>
    <property type="match status" value="1"/>
</dbReference>
<dbReference type="GO" id="GO:0046983">
    <property type="term" value="F:protein dimerization activity"/>
    <property type="evidence" value="ECO:0007669"/>
    <property type="project" value="InterPro"/>
</dbReference>
<proteinExistence type="predicted"/>
<name>A0A6P8H823_ACTTE</name>
<dbReference type="InterPro" id="IPR050433">
    <property type="entry name" value="Myc_transcription_factors"/>
</dbReference>
<dbReference type="OrthoDB" id="5964374at2759"/>
<accession>A0A6P8H823</accession>
<reference evidence="5" key="1">
    <citation type="submission" date="2025-08" db="UniProtKB">
        <authorList>
            <consortium name="RefSeq"/>
        </authorList>
    </citation>
    <scope>IDENTIFICATION</scope>
    <source>
        <tissue evidence="5">Tentacle</tissue>
    </source>
</reference>
<dbReference type="GO" id="GO:0003700">
    <property type="term" value="F:DNA-binding transcription factor activity"/>
    <property type="evidence" value="ECO:0007669"/>
    <property type="project" value="InterPro"/>
</dbReference>
<dbReference type="SUPFAM" id="SSF47459">
    <property type="entry name" value="HLH, helix-loop-helix DNA-binding domain"/>
    <property type="match status" value="1"/>
</dbReference>
<dbReference type="PROSITE" id="PS50888">
    <property type="entry name" value="BHLH"/>
    <property type="match status" value="1"/>
</dbReference>
<feature type="region of interest" description="Disordered" evidence="2">
    <location>
        <begin position="310"/>
        <end position="332"/>
    </location>
</feature>
<dbReference type="SMART" id="SM00353">
    <property type="entry name" value="HLH"/>
    <property type="match status" value="1"/>
</dbReference>
<dbReference type="GO" id="GO:0003677">
    <property type="term" value="F:DNA binding"/>
    <property type="evidence" value="ECO:0007669"/>
    <property type="project" value="UniProtKB-KW"/>
</dbReference>